<sequence>MMTISVSYESYLGTTSLSDYLSDWALGFATAGHGTGGNNGGFSNGTFAGDQYASHGANNSDYAFIADSDTSNGLHYVFNPTLPASSNLNHYLWGELDNVELGTGLTGGSGSDFDLSAYKVAFNGLDLSAAEGAGRVGNDVQSVIYGLIQGNTSALESALNELLGAIDPSLSTANTFDEISAGLAAHAASSTTTDVALVGVQDVAQDWALAA</sequence>
<evidence type="ECO:0000256" key="1">
    <source>
        <dbReference type="PIRSR" id="PIRSR019876-1"/>
    </source>
</evidence>
<evidence type="ECO:0000313" key="2">
    <source>
        <dbReference type="EMBL" id="RMP04168.1"/>
    </source>
</evidence>
<dbReference type="AlphaFoldDB" id="A0A3M4ABA6"/>
<dbReference type="Gene3D" id="3.30.1500.10">
    <property type="entry name" value="Haem-binding HasA"/>
    <property type="match status" value="1"/>
</dbReference>
<keyword evidence="1" id="KW-0479">Metal-binding</keyword>
<dbReference type="Proteomes" id="UP000276587">
    <property type="component" value="Unassembled WGS sequence"/>
</dbReference>
<reference evidence="2 3" key="1">
    <citation type="submission" date="2018-08" db="EMBL/GenBank/DDBJ databases">
        <title>Recombination of ecologically and evolutionarily significant loci maintains genetic cohesion in the Pseudomonas syringae species complex.</title>
        <authorList>
            <person name="Dillon M."/>
            <person name="Thakur S."/>
            <person name="Almeida R.N.D."/>
            <person name="Weir B.S."/>
            <person name="Guttman D.S."/>
        </authorList>
    </citation>
    <scope>NUCLEOTIDE SEQUENCE [LARGE SCALE GENOMIC DNA]</scope>
    <source>
        <strain evidence="2 3">ICMP 3555</strain>
    </source>
</reference>
<dbReference type="InterPro" id="IPR010495">
    <property type="entry name" value="HasA_haem-bd"/>
</dbReference>
<proteinExistence type="predicted"/>
<gene>
    <name evidence="2" type="ORF">ALQ29_03638</name>
</gene>
<comment type="caution">
    <text evidence="2">The sequence shown here is derived from an EMBL/GenBank/DDBJ whole genome shotgun (WGS) entry which is preliminary data.</text>
</comment>
<accession>A0A3M4ABA6</accession>
<dbReference type="EMBL" id="RBQF01000294">
    <property type="protein sequence ID" value="RMP04168.1"/>
    <property type="molecule type" value="Genomic_DNA"/>
</dbReference>
<keyword evidence="3" id="KW-1185">Reference proteome</keyword>
<dbReference type="InterPro" id="IPR036912">
    <property type="entry name" value="HasA_haem-bd_sf"/>
</dbReference>
<feature type="binding site" description="axial binding residue" evidence="1">
    <location>
        <position position="76"/>
    </location>
    <ligand>
        <name>heme</name>
        <dbReference type="ChEBI" id="CHEBI:30413"/>
    </ligand>
    <ligandPart>
        <name>Fe</name>
        <dbReference type="ChEBI" id="CHEBI:18248"/>
    </ligandPart>
</feature>
<dbReference type="Pfam" id="PF06438">
    <property type="entry name" value="HasA"/>
    <property type="match status" value="1"/>
</dbReference>
<evidence type="ECO:0000313" key="3">
    <source>
        <dbReference type="Proteomes" id="UP000276587"/>
    </source>
</evidence>
<evidence type="ECO:0008006" key="4">
    <source>
        <dbReference type="Google" id="ProtNLM"/>
    </source>
</evidence>
<dbReference type="GO" id="GO:0046872">
    <property type="term" value="F:metal ion binding"/>
    <property type="evidence" value="ECO:0007669"/>
    <property type="project" value="UniProtKB-KW"/>
</dbReference>
<keyword evidence="1" id="KW-0349">Heme</keyword>
<dbReference type="SUPFAM" id="SSF54621">
    <property type="entry name" value="Heme-binding protein A (HasA)"/>
    <property type="match status" value="1"/>
</dbReference>
<feature type="binding site" description="axial binding residue" evidence="1">
    <location>
        <position position="33"/>
    </location>
    <ligand>
        <name>heme</name>
        <dbReference type="ChEBI" id="CHEBI:30413"/>
    </ligand>
    <ligandPart>
        <name>Fe</name>
        <dbReference type="ChEBI" id="CHEBI:18248"/>
    </ligandPart>
</feature>
<name>A0A3M4ABA6_PSEMA</name>
<protein>
    <recommendedName>
        <fullName evidence="4">Heme-binding protein</fullName>
    </recommendedName>
</protein>
<keyword evidence="1" id="KW-0408">Iron</keyword>
<dbReference type="PIRSF" id="PIRSF019876">
    <property type="entry name" value="HasA"/>
    <property type="match status" value="1"/>
</dbReference>
<organism evidence="2 3">
    <name type="scientific">Pseudomonas marginalis pv. marginalis</name>
    <dbReference type="NCBI Taxonomy" id="97473"/>
    <lineage>
        <taxon>Bacteria</taxon>
        <taxon>Pseudomonadati</taxon>
        <taxon>Pseudomonadota</taxon>
        <taxon>Gammaproteobacteria</taxon>
        <taxon>Pseudomonadales</taxon>
        <taxon>Pseudomonadaceae</taxon>
        <taxon>Pseudomonas</taxon>
    </lineage>
</organism>